<dbReference type="Proteomes" id="UP000614601">
    <property type="component" value="Unassembled WGS sequence"/>
</dbReference>
<dbReference type="GO" id="GO:0033971">
    <property type="term" value="F:hydroxyisourate hydrolase activity"/>
    <property type="evidence" value="ECO:0007669"/>
    <property type="project" value="UniProtKB-EC"/>
</dbReference>
<gene>
    <name evidence="10" type="ORF">BOKJ2_LOCUS8490</name>
</gene>
<evidence type="ECO:0000256" key="7">
    <source>
        <dbReference type="PIRSR" id="PIRSR600895-51"/>
    </source>
</evidence>
<dbReference type="GO" id="GO:0006144">
    <property type="term" value="P:purine nucleobase metabolic process"/>
    <property type="evidence" value="ECO:0007669"/>
    <property type="project" value="UniProtKB-KW"/>
</dbReference>
<keyword evidence="11" id="KW-1185">Reference proteome</keyword>
<dbReference type="InterPro" id="IPR023416">
    <property type="entry name" value="Transthyretin/HIU_hydrolase_d"/>
</dbReference>
<evidence type="ECO:0000313" key="10">
    <source>
        <dbReference type="EMBL" id="CAD5219530.1"/>
    </source>
</evidence>
<keyword evidence="5 8" id="KW-0659">Purine metabolism</keyword>
<dbReference type="SMART" id="SM00095">
    <property type="entry name" value="TR_THY"/>
    <property type="match status" value="1"/>
</dbReference>
<keyword evidence="6 8" id="KW-0378">Hydrolase</keyword>
<comment type="subunit">
    <text evidence="4 8">Homotetramer.</text>
</comment>
<proteinExistence type="inferred from homology"/>
<feature type="binding site" evidence="7">
    <location>
        <position position="154"/>
    </location>
    <ligand>
        <name>substrate</name>
    </ligand>
</feature>
<dbReference type="Gene3D" id="2.60.40.180">
    <property type="entry name" value="Transthyretin/hydroxyisourate hydrolase domain"/>
    <property type="match status" value="1"/>
</dbReference>
<feature type="domain" description="Transthyretin/hydroxyisourate hydrolase" evidence="9">
    <location>
        <begin position="42"/>
        <end position="156"/>
    </location>
</feature>
<evidence type="ECO:0000256" key="4">
    <source>
        <dbReference type="ARBA" id="ARBA00011881"/>
    </source>
</evidence>
<dbReference type="EC" id="3.5.2.17" evidence="8"/>
<evidence type="ECO:0000259" key="9">
    <source>
        <dbReference type="SMART" id="SM00095"/>
    </source>
</evidence>
<dbReference type="PANTHER" id="PTHR10395:SF7">
    <property type="entry name" value="5-HYDROXYISOURATE HYDROLASE"/>
    <property type="match status" value="1"/>
</dbReference>
<dbReference type="EMBL" id="CAJFDH010000004">
    <property type="protein sequence ID" value="CAD5219530.1"/>
    <property type="molecule type" value="Genomic_DNA"/>
</dbReference>
<evidence type="ECO:0000256" key="2">
    <source>
        <dbReference type="ARBA" id="ARBA00002704"/>
    </source>
</evidence>
<dbReference type="AlphaFoldDB" id="A0A811KUQ0"/>
<dbReference type="PANTHER" id="PTHR10395">
    <property type="entry name" value="URICASE AND TRANSTHYRETIN-RELATED"/>
    <property type="match status" value="1"/>
</dbReference>
<sequence>MNPAGCNRPWLICAVSFFAVVVVGLALMVHAIPTQSGLNSVEDKQRISSHVLDISNGNPAKNVRLVSFKYNESTKKWVELAETETDENGRVYSVHPGLALDTGIFKITFHTEEYYQALNQTTFYPQVDVVFRVTDPNLKLHVPLTLSNYGYSTYKGQ</sequence>
<dbReference type="CDD" id="cd05822">
    <property type="entry name" value="TLP_HIUase"/>
    <property type="match status" value="1"/>
</dbReference>
<evidence type="ECO:0000256" key="6">
    <source>
        <dbReference type="ARBA" id="ARBA00022801"/>
    </source>
</evidence>
<dbReference type="NCBIfam" id="TIGR02962">
    <property type="entry name" value="hdxy_isourate"/>
    <property type="match status" value="1"/>
</dbReference>
<dbReference type="SUPFAM" id="SSF49472">
    <property type="entry name" value="Transthyretin (synonym: prealbumin)"/>
    <property type="match status" value="1"/>
</dbReference>
<dbReference type="InterPro" id="IPR000895">
    <property type="entry name" value="Transthyretin/HIU_hydrolase"/>
</dbReference>
<dbReference type="Proteomes" id="UP000783686">
    <property type="component" value="Unassembled WGS sequence"/>
</dbReference>
<dbReference type="EMBL" id="CAJFCW020000004">
    <property type="protein sequence ID" value="CAG9112620.1"/>
    <property type="molecule type" value="Genomic_DNA"/>
</dbReference>
<dbReference type="InterPro" id="IPR036817">
    <property type="entry name" value="Transthyretin/HIU_hydrolase_sf"/>
</dbReference>
<comment type="catalytic activity">
    <reaction evidence="1 8">
        <text>5-hydroxyisourate + H2O = 5-hydroxy-2-oxo-4-ureido-2,5-dihydro-1H-imidazole-5-carboxylate + H(+)</text>
        <dbReference type="Rhea" id="RHEA:23736"/>
        <dbReference type="ChEBI" id="CHEBI:15377"/>
        <dbReference type="ChEBI" id="CHEBI:15378"/>
        <dbReference type="ChEBI" id="CHEBI:18072"/>
        <dbReference type="ChEBI" id="CHEBI:58639"/>
        <dbReference type="EC" id="3.5.2.17"/>
    </reaction>
</comment>
<evidence type="ECO:0000256" key="1">
    <source>
        <dbReference type="ARBA" id="ARBA00001043"/>
    </source>
</evidence>
<feature type="binding site" evidence="7">
    <location>
        <position position="50"/>
    </location>
    <ligand>
        <name>substrate</name>
    </ligand>
</feature>
<organism evidence="10 11">
    <name type="scientific">Bursaphelenchus okinawaensis</name>
    <dbReference type="NCBI Taxonomy" id="465554"/>
    <lineage>
        <taxon>Eukaryota</taxon>
        <taxon>Metazoa</taxon>
        <taxon>Ecdysozoa</taxon>
        <taxon>Nematoda</taxon>
        <taxon>Chromadorea</taxon>
        <taxon>Rhabditida</taxon>
        <taxon>Tylenchina</taxon>
        <taxon>Tylenchomorpha</taxon>
        <taxon>Aphelenchoidea</taxon>
        <taxon>Aphelenchoididae</taxon>
        <taxon>Bursaphelenchus</taxon>
    </lineage>
</organism>
<dbReference type="PRINTS" id="PR00189">
    <property type="entry name" value="TRNSTHYRETIN"/>
</dbReference>
<feature type="binding site" evidence="7">
    <location>
        <position position="90"/>
    </location>
    <ligand>
        <name>substrate</name>
    </ligand>
</feature>
<evidence type="ECO:0000313" key="11">
    <source>
        <dbReference type="Proteomes" id="UP000614601"/>
    </source>
</evidence>
<evidence type="ECO:0000256" key="3">
    <source>
        <dbReference type="ARBA" id="ARBA00009850"/>
    </source>
</evidence>
<accession>A0A811KUQ0</accession>
<comment type="similarity">
    <text evidence="3 8">Belongs to the transthyretin family. 5-hydroxyisourate hydrolase subfamily.</text>
</comment>
<comment type="function">
    <text evidence="2">Catalyzes the hydrolysis of 5-hydroxyisourate (HIU) to 2-oxo-4-hydroxy-4-carboxy-5-ureidoimidazoline (OHCU).</text>
</comment>
<protein>
    <recommendedName>
        <fullName evidence="8">5-hydroxyisourate hydrolase</fullName>
        <shortName evidence="8">HIU hydrolase</shortName>
        <shortName evidence="8">HIUHase</shortName>
        <ecNumber evidence="8">3.5.2.17</ecNumber>
    </recommendedName>
</protein>
<dbReference type="OrthoDB" id="10265230at2759"/>
<dbReference type="Pfam" id="PF00576">
    <property type="entry name" value="Transthyretin"/>
    <property type="match status" value="1"/>
</dbReference>
<evidence type="ECO:0000256" key="8">
    <source>
        <dbReference type="RuleBase" id="RU361270"/>
    </source>
</evidence>
<evidence type="ECO:0000256" key="5">
    <source>
        <dbReference type="ARBA" id="ARBA00022631"/>
    </source>
</evidence>
<reference evidence="10" key="1">
    <citation type="submission" date="2020-09" db="EMBL/GenBank/DDBJ databases">
        <authorList>
            <person name="Kikuchi T."/>
        </authorList>
    </citation>
    <scope>NUCLEOTIDE SEQUENCE</scope>
    <source>
        <strain evidence="10">SH1</strain>
    </source>
</reference>
<dbReference type="InterPro" id="IPR014306">
    <property type="entry name" value="Hydroxyisourate_hydrolase"/>
</dbReference>
<name>A0A811KUQ0_9BILA</name>
<comment type="caution">
    <text evidence="10">The sequence shown here is derived from an EMBL/GenBank/DDBJ whole genome shotgun (WGS) entry which is preliminary data.</text>
</comment>